<feature type="chain" id="PRO_5011505979" evidence="1">
    <location>
        <begin position="23"/>
        <end position="235"/>
    </location>
</feature>
<reference evidence="3 4" key="1">
    <citation type="submission" date="2016-10" db="EMBL/GenBank/DDBJ databases">
        <authorList>
            <person name="de Groot N.N."/>
        </authorList>
    </citation>
    <scope>NUCLEOTIDE SEQUENCE [LARGE SCALE GENOMIC DNA]</scope>
    <source>
        <strain evidence="3 4">U95</strain>
    </source>
</reference>
<feature type="domain" description="Extensin-like C-terminal" evidence="2">
    <location>
        <begin position="87"/>
        <end position="235"/>
    </location>
</feature>
<keyword evidence="4" id="KW-1185">Reference proteome</keyword>
<dbReference type="RefSeq" id="WP_090215788.1">
    <property type="nucleotide sequence ID" value="NZ_FMWG01000002.1"/>
</dbReference>
<keyword evidence="1" id="KW-0732">Signal</keyword>
<evidence type="ECO:0000256" key="1">
    <source>
        <dbReference type="SAM" id="SignalP"/>
    </source>
</evidence>
<name>A0A1G5PTL9_9RHOB</name>
<dbReference type="STRING" id="1156985.SAMN04488118_10217"/>
<evidence type="ECO:0000313" key="3">
    <source>
        <dbReference type="EMBL" id="SCZ52580.1"/>
    </source>
</evidence>
<dbReference type="Pfam" id="PF06904">
    <property type="entry name" value="Extensin-like_C"/>
    <property type="match status" value="1"/>
</dbReference>
<sequence length="235" mass="25490">MKGLRSVALIAGLTLLSSVAWADQGETTHDTRSAALSVSSAASFSEIRQSDLVEKVLFKRRKLRKEAICGDLDIQGEEVGAVAGKLRGCGAQNAVRVRSVAGVTLSQPSIMTCETASALSQWVQKGVQPAFRKRVVGLRVAAHYSCRTRNNRPGAKISEHGRAKAIDISGFELKNGDLVTVLQGWKARGTRKQLQKVWKAACGPFGTVLGPKADRYHQDHFHLDTARHRGGAYCR</sequence>
<evidence type="ECO:0000259" key="2">
    <source>
        <dbReference type="Pfam" id="PF06904"/>
    </source>
</evidence>
<dbReference type="AlphaFoldDB" id="A0A1G5PTL9"/>
<organism evidence="3 4">
    <name type="scientific">Epibacterium ulvae</name>
    <dbReference type="NCBI Taxonomy" id="1156985"/>
    <lineage>
        <taxon>Bacteria</taxon>
        <taxon>Pseudomonadati</taxon>
        <taxon>Pseudomonadota</taxon>
        <taxon>Alphaproteobacteria</taxon>
        <taxon>Rhodobacterales</taxon>
        <taxon>Roseobacteraceae</taxon>
        <taxon>Epibacterium</taxon>
    </lineage>
</organism>
<dbReference type="Proteomes" id="UP000198767">
    <property type="component" value="Unassembled WGS sequence"/>
</dbReference>
<evidence type="ECO:0000313" key="4">
    <source>
        <dbReference type="Proteomes" id="UP000198767"/>
    </source>
</evidence>
<gene>
    <name evidence="3" type="ORF">SAMN04488118_10217</name>
</gene>
<proteinExistence type="predicted"/>
<feature type="signal peptide" evidence="1">
    <location>
        <begin position="1"/>
        <end position="22"/>
    </location>
</feature>
<dbReference type="OrthoDB" id="9809788at2"/>
<dbReference type="InterPro" id="IPR009683">
    <property type="entry name" value="Extensin-like_C"/>
</dbReference>
<dbReference type="EMBL" id="FMWG01000002">
    <property type="protein sequence ID" value="SCZ52580.1"/>
    <property type="molecule type" value="Genomic_DNA"/>
</dbReference>
<accession>A0A1G5PTL9</accession>
<protein>
    <submittedName>
        <fullName evidence="3">Extensin-like protein C-terminus</fullName>
    </submittedName>
</protein>